<keyword evidence="1 4" id="KW-0378">Hydrolase</keyword>
<feature type="binding site" evidence="2">
    <location>
        <position position="362"/>
    </location>
    <ligand>
        <name>Mn(2+)</name>
        <dbReference type="ChEBI" id="CHEBI:29035"/>
        <label>2</label>
    </ligand>
</feature>
<feature type="binding site" evidence="2">
    <location>
        <position position="161"/>
    </location>
    <ligand>
        <name>Mn(2+)</name>
        <dbReference type="ChEBI" id="CHEBI:29035"/>
        <label>2</label>
    </ligand>
</feature>
<evidence type="ECO:0000256" key="2">
    <source>
        <dbReference type="PIRSR" id="PIRSR005962-1"/>
    </source>
</evidence>
<dbReference type="InterPro" id="IPR011650">
    <property type="entry name" value="Peptidase_M20_dimer"/>
</dbReference>
<feature type="domain" description="Peptidase M20 dimerisation" evidence="3">
    <location>
        <begin position="185"/>
        <end position="284"/>
    </location>
</feature>
<dbReference type="RefSeq" id="WP_002673066.1">
    <property type="nucleotide sequence ID" value="NZ_CM001795.1"/>
</dbReference>
<feature type="binding site" evidence="2">
    <location>
        <position position="101"/>
    </location>
    <ligand>
        <name>Mn(2+)</name>
        <dbReference type="ChEBI" id="CHEBI:29035"/>
        <label>2</label>
    </ligand>
</feature>
<gene>
    <name evidence="4" type="ORF">HMPREF9726_01632</name>
</gene>
<dbReference type="PANTHER" id="PTHR11014">
    <property type="entry name" value="PEPTIDASE M20 FAMILY MEMBER"/>
    <property type="match status" value="1"/>
</dbReference>
<sequence length="391" mass="42878">MDYLKRARELSEQLIKDRRHIHSHAETGMNLPYTTEYVFNRLSEMGYSPTKPKKGGIVALVGSPKGKTILLRADMDALPMTEENDLDFKSINTNSAHTCGHDMHSAMLLTAAKMLKENEKNLAGTVKLMFQPGEEVFAGARAMIEDGLLENPKVDAALAYHVGAGNMPIGIHLYNNKEALLYSNTGFKIKITGKGGHGAYPHFSVDPINIAVHTYLALQELIAREADPAAKCVLTIGKFNSGQANNAIPETAELEGTLRTVSTELKNQLTTRLKELSADIAKAYRGRAEVEITSDVPPLLCNTAFTDEILKYMKQVNVPNQNAIGGIQASASEDFALILEKVPGTYMFLSAGFTDRQTYQAHNPKVIFNEDVLPIGAAYLAHCATEWLKNN</sequence>
<keyword evidence="2" id="KW-0464">Manganese</keyword>
<feature type="binding site" evidence="2">
    <location>
        <position position="135"/>
    </location>
    <ligand>
        <name>Mn(2+)</name>
        <dbReference type="ChEBI" id="CHEBI:29035"/>
        <label>2</label>
    </ligand>
</feature>
<proteinExistence type="predicted"/>
<dbReference type="SUPFAM" id="SSF55031">
    <property type="entry name" value="Bacterial exopeptidase dimerisation domain"/>
    <property type="match status" value="1"/>
</dbReference>
<dbReference type="GO" id="GO:0050118">
    <property type="term" value="F:N-acetyldiaminopimelate deacetylase activity"/>
    <property type="evidence" value="ECO:0007669"/>
    <property type="project" value="UniProtKB-ARBA"/>
</dbReference>
<evidence type="ECO:0000259" key="3">
    <source>
        <dbReference type="Pfam" id="PF07687"/>
    </source>
</evidence>
<dbReference type="Gene3D" id="3.40.630.10">
    <property type="entry name" value="Zn peptidases"/>
    <property type="match status" value="1"/>
</dbReference>
<evidence type="ECO:0000313" key="4">
    <source>
        <dbReference type="EMBL" id="EMB33271.1"/>
    </source>
</evidence>
<dbReference type="PATRIC" id="fig|999432.5.peg.1692"/>
<dbReference type="GO" id="GO:0046872">
    <property type="term" value="F:metal ion binding"/>
    <property type="evidence" value="ECO:0007669"/>
    <property type="project" value="UniProtKB-KW"/>
</dbReference>
<dbReference type="HOGENOM" id="CLU_023257_0_1_12"/>
<dbReference type="EMBL" id="AGDV01000012">
    <property type="protein sequence ID" value="EMB33271.1"/>
    <property type="molecule type" value="Genomic_DNA"/>
</dbReference>
<comment type="caution">
    <text evidence="4">The sequence shown here is derived from an EMBL/GenBank/DDBJ whole genome shotgun (WGS) entry which is preliminary data.</text>
</comment>
<protein>
    <submittedName>
        <fullName evidence="4">Amidohydrolase</fullName>
    </submittedName>
</protein>
<dbReference type="Gene3D" id="3.30.70.360">
    <property type="match status" value="1"/>
</dbReference>
<dbReference type="GO" id="GO:0019877">
    <property type="term" value="P:diaminopimelate biosynthetic process"/>
    <property type="evidence" value="ECO:0007669"/>
    <property type="project" value="UniProtKB-ARBA"/>
</dbReference>
<dbReference type="InterPro" id="IPR036264">
    <property type="entry name" value="Bact_exopeptidase_dim_dom"/>
</dbReference>
<dbReference type="SUPFAM" id="SSF53187">
    <property type="entry name" value="Zn-dependent exopeptidases"/>
    <property type="match status" value="1"/>
</dbReference>
<reference evidence="4" key="1">
    <citation type="submission" date="2012-01" db="EMBL/GenBank/DDBJ databases">
        <title>The Genome Sequence of Treponema denticola H-22.</title>
        <authorList>
            <consortium name="The Broad Institute Genome Sequencing Platform"/>
            <person name="Earl A."/>
            <person name="Ward D."/>
            <person name="Feldgarden M."/>
            <person name="Gevers D."/>
            <person name="Blanton J.M."/>
            <person name="Fenno C.J."/>
            <person name="Baranova O.V."/>
            <person name="Mathney J."/>
            <person name="Dewhirst F.E."/>
            <person name="Izard J."/>
            <person name="Young S.K."/>
            <person name="Zeng Q."/>
            <person name="Gargeya S."/>
            <person name="Fitzgerald M."/>
            <person name="Haas B."/>
            <person name="Abouelleil A."/>
            <person name="Alvarado L."/>
            <person name="Arachchi H.M."/>
            <person name="Berlin A."/>
            <person name="Chapman S.B."/>
            <person name="Gearin G."/>
            <person name="Goldberg J."/>
            <person name="Griggs A."/>
            <person name="Gujja S."/>
            <person name="Hansen M."/>
            <person name="Heiman D."/>
            <person name="Howarth C."/>
            <person name="Larimer J."/>
            <person name="Lui A."/>
            <person name="MacDonald P.J.P."/>
            <person name="McCowen C."/>
            <person name="Montmayeur A."/>
            <person name="Murphy C."/>
            <person name="Neiman D."/>
            <person name="Pearson M."/>
            <person name="Priest M."/>
            <person name="Roberts A."/>
            <person name="Saif S."/>
            <person name="Shea T."/>
            <person name="Sisk P."/>
            <person name="Stolte C."/>
            <person name="Sykes S."/>
            <person name="Wortman J."/>
            <person name="Nusbaum C."/>
            <person name="Birren B."/>
        </authorList>
    </citation>
    <scope>NUCLEOTIDE SEQUENCE [LARGE SCALE GENOMIC DNA]</scope>
    <source>
        <strain evidence="4">H-22</strain>
    </source>
</reference>
<dbReference type="FunFam" id="3.30.70.360:FF:000001">
    <property type="entry name" value="N-acetyldiaminopimelate deacetylase"/>
    <property type="match status" value="1"/>
</dbReference>
<feature type="binding site" evidence="2">
    <location>
        <position position="99"/>
    </location>
    <ligand>
        <name>Mn(2+)</name>
        <dbReference type="ChEBI" id="CHEBI:29035"/>
        <label>2</label>
    </ligand>
</feature>
<evidence type="ECO:0000256" key="1">
    <source>
        <dbReference type="ARBA" id="ARBA00022801"/>
    </source>
</evidence>
<dbReference type="Proteomes" id="UP000011705">
    <property type="component" value="Chromosome"/>
</dbReference>
<dbReference type="NCBIfam" id="TIGR01891">
    <property type="entry name" value="amidohydrolases"/>
    <property type="match status" value="1"/>
</dbReference>
<dbReference type="PIRSF" id="PIRSF005962">
    <property type="entry name" value="Pept_M20D_amidohydro"/>
    <property type="match status" value="1"/>
</dbReference>
<comment type="cofactor">
    <cofactor evidence="2">
        <name>Mn(2+)</name>
        <dbReference type="ChEBI" id="CHEBI:29035"/>
    </cofactor>
    <text evidence="2">The Mn(2+) ion enhances activity.</text>
</comment>
<dbReference type="Pfam" id="PF01546">
    <property type="entry name" value="Peptidase_M20"/>
    <property type="match status" value="1"/>
</dbReference>
<dbReference type="InterPro" id="IPR017439">
    <property type="entry name" value="Amidohydrolase"/>
</dbReference>
<dbReference type="AlphaFoldDB" id="A0A0E2E4Q5"/>
<dbReference type="PANTHER" id="PTHR11014:SF63">
    <property type="entry name" value="METALLOPEPTIDASE, PUTATIVE (AFU_ORTHOLOGUE AFUA_6G09600)-RELATED"/>
    <property type="match status" value="1"/>
</dbReference>
<name>A0A0E2E4Q5_TREDN</name>
<dbReference type="Pfam" id="PF07687">
    <property type="entry name" value="M20_dimer"/>
    <property type="match status" value="1"/>
</dbReference>
<dbReference type="CDD" id="cd03886">
    <property type="entry name" value="M20_Acy1"/>
    <property type="match status" value="1"/>
</dbReference>
<keyword evidence="2" id="KW-0479">Metal-binding</keyword>
<accession>A0A0E2E4Q5</accession>
<organism evidence="4">
    <name type="scientific">Treponema denticola H-22</name>
    <dbReference type="NCBI Taxonomy" id="999432"/>
    <lineage>
        <taxon>Bacteria</taxon>
        <taxon>Pseudomonadati</taxon>
        <taxon>Spirochaetota</taxon>
        <taxon>Spirochaetia</taxon>
        <taxon>Spirochaetales</taxon>
        <taxon>Treponemataceae</taxon>
        <taxon>Treponema</taxon>
    </lineage>
</organism>
<dbReference type="InterPro" id="IPR002933">
    <property type="entry name" value="Peptidase_M20"/>
</dbReference>